<dbReference type="PANTHER" id="PTHR42659:SF2">
    <property type="entry name" value="XANTHINE DEHYDROGENASE SUBUNIT C-RELATED"/>
    <property type="match status" value="1"/>
</dbReference>
<organism evidence="5 6">
    <name type="scientific">Desulforamulus aquiferis</name>
    <dbReference type="NCBI Taxonomy" id="1397668"/>
    <lineage>
        <taxon>Bacteria</taxon>
        <taxon>Bacillati</taxon>
        <taxon>Bacillota</taxon>
        <taxon>Clostridia</taxon>
        <taxon>Eubacteriales</taxon>
        <taxon>Peptococcaceae</taxon>
        <taxon>Desulforamulus</taxon>
    </lineage>
</organism>
<dbReference type="SUPFAM" id="SSF55447">
    <property type="entry name" value="CO dehydrogenase flavoprotein C-terminal domain-like"/>
    <property type="match status" value="1"/>
</dbReference>
<reference evidence="5" key="2">
    <citation type="submission" date="2023-03" db="EMBL/GenBank/DDBJ databases">
        <authorList>
            <person name="Zhang Z."/>
        </authorList>
    </citation>
    <scope>NUCLEOTIDE SEQUENCE</scope>
    <source>
        <strain evidence="5">DSA</strain>
    </source>
</reference>
<sequence length="281" mass="30118">MEVITPADLTEAVKYMNQHLDTKVLAGGTDLLVKWKEGKVKLDRVLNVQGLQELRYIREENGYLLLGALNTHGEIAAAEAVWEHAPMLAEACAQVGSAQIRNRGTLGGNLVTASPAGDTLPALNVLGATVNLISSRGERRVPVGEFFLGPGQTSLQPGELVAGIAIPIFKAGETGFYKKLGQRKALAIAVVSVAVKLKLSAGVIESIRIACGSVGPKVVELPETAAKLMGCSLDERELWEKTGGAGEETSPISDIRASREYRQEMVRALLYQGLYDLKNKE</sequence>
<dbReference type="InterPro" id="IPR051312">
    <property type="entry name" value="Diverse_Substr_Oxidored"/>
</dbReference>
<dbReference type="InterPro" id="IPR002346">
    <property type="entry name" value="Mopterin_DH_FAD-bd"/>
</dbReference>
<keyword evidence="2" id="KW-0274">FAD</keyword>
<evidence type="ECO:0000256" key="1">
    <source>
        <dbReference type="ARBA" id="ARBA00022630"/>
    </source>
</evidence>
<dbReference type="Gene3D" id="3.30.465.10">
    <property type="match status" value="1"/>
</dbReference>
<evidence type="ECO:0000313" key="5">
    <source>
        <dbReference type="EMBL" id="MDO7788830.1"/>
    </source>
</evidence>
<dbReference type="Gene3D" id="3.30.390.50">
    <property type="entry name" value="CO dehydrogenase flavoprotein, C-terminal domain"/>
    <property type="match status" value="1"/>
</dbReference>
<dbReference type="SUPFAM" id="SSF56176">
    <property type="entry name" value="FAD-binding/transporter-associated domain-like"/>
    <property type="match status" value="1"/>
</dbReference>
<dbReference type="InterPro" id="IPR016169">
    <property type="entry name" value="FAD-bd_PCMH_sub2"/>
</dbReference>
<feature type="domain" description="FAD-binding PCMH-type" evidence="4">
    <location>
        <begin position="1"/>
        <end position="171"/>
    </location>
</feature>
<keyword evidence="3" id="KW-0560">Oxidoreductase</keyword>
<evidence type="ECO:0000259" key="4">
    <source>
        <dbReference type="PROSITE" id="PS51387"/>
    </source>
</evidence>
<reference evidence="5" key="1">
    <citation type="journal article" date="2023" name="J. Hazard. Mater.">
        <title>Anaerobic biodegradation of pyrene and benzo[a]pyrene by a new sulfate-reducing Desulforamulus aquiferis strain DSA.</title>
        <authorList>
            <person name="Zhang Z."/>
            <person name="Sun J."/>
            <person name="Gong X."/>
            <person name="Wang C."/>
            <person name="Wang H."/>
        </authorList>
    </citation>
    <scope>NUCLEOTIDE SEQUENCE</scope>
    <source>
        <strain evidence="5">DSA</strain>
    </source>
</reference>
<dbReference type="InterPro" id="IPR005107">
    <property type="entry name" value="CO_DH_flav_C"/>
</dbReference>
<dbReference type="InterPro" id="IPR036318">
    <property type="entry name" value="FAD-bd_PCMH-like_sf"/>
</dbReference>
<dbReference type="PANTHER" id="PTHR42659">
    <property type="entry name" value="XANTHINE DEHYDROGENASE SUBUNIT C-RELATED"/>
    <property type="match status" value="1"/>
</dbReference>
<proteinExistence type="predicted"/>
<evidence type="ECO:0000313" key="6">
    <source>
        <dbReference type="Proteomes" id="UP001172911"/>
    </source>
</evidence>
<dbReference type="InterPro" id="IPR016167">
    <property type="entry name" value="FAD-bd_PCMH_sub1"/>
</dbReference>
<accession>A0AAW7ZHY0</accession>
<evidence type="ECO:0000256" key="3">
    <source>
        <dbReference type="ARBA" id="ARBA00023002"/>
    </source>
</evidence>
<keyword evidence="1" id="KW-0285">Flavoprotein</keyword>
<comment type="caution">
    <text evidence="5">The sequence shown here is derived from an EMBL/GenBank/DDBJ whole genome shotgun (WGS) entry which is preliminary data.</text>
</comment>
<dbReference type="RefSeq" id="WP_304545116.1">
    <property type="nucleotide sequence ID" value="NZ_JARPTC010000025.1"/>
</dbReference>
<evidence type="ECO:0000256" key="2">
    <source>
        <dbReference type="ARBA" id="ARBA00022827"/>
    </source>
</evidence>
<dbReference type="InterPro" id="IPR036683">
    <property type="entry name" value="CO_DH_flav_C_dom_sf"/>
</dbReference>
<dbReference type="Gene3D" id="3.30.43.10">
    <property type="entry name" value="Uridine Diphospho-n-acetylenolpyruvylglucosamine Reductase, domain 2"/>
    <property type="match status" value="1"/>
</dbReference>
<dbReference type="Proteomes" id="UP001172911">
    <property type="component" value="Unassembled WGS sequence"/>
</dbReference>
<dbReference type="EMBL" id="JARPTC010000025">
    <property type="protein sequence ID" value="MDO7788830.1"/>
    <property type="molecule type" value="Genomic_DNA"/>
</dbReference>
<name>A0AAW7ZHY0_9FIRM</name>
<dbReference type="InterPro" id="IPR016166">
    <property type="entry name" value="FAD-bd_PCMH"/>
</dbReference>
<keyword evidence="6" id="KW-1185">Reference proteome</keyword>
<protein>
    <submittedName>
        <fullName evidence="5">Xanthine dehydrogenase family protein subunit M</fullName>
    </submittedName>
</protein>
<dbReference type="GO" id="GO:0016491">
    <property type="term" value="F:oxidoreductase activity"/>
    <property type="evidence" value="ECO:0007669"/>
    <property type="project" value="UniProtKB-KW"/>
</dbReference>
<dbReference type="GO" id="GO:0071949">
    <property type="term" value="F:FAD binding"/>
    <property type="evidence" value="ECO:0007669"/>
    <property type="project" value="InterPro"/>
</dbReference>
<dbReference type="PROSITE" id="PS51387">
    <property type="entry name" value="FAD_PCMH"/>
    <property type="match status" value="1"/>
</dbReference>
<dbReference type="SMART" id="SM01092">
    <property type="entry name" value="CO_deh_flav_C"/>
    <property type="match status" value="1"/>
</dbReference>
<dbReference type="Pfam" id="PF03450">
    <property type="entry name" value="CO_deh_flav_C"/>
    <property type="match status" value="1"/>
</dbReference>
<dbReference type="Pfam" id="PF00941">
    <property type="entry name" value="FAD_binding_5"/>
    <property type="match status" value="1"/>
</dbReference>
<dbReference type="AlphaFoldDB" id="A0AAW7ZHY0"/>
<gene>
    <name evidence="5" type="ORF">P6N53_16550</name>
</gene>